<comment type="caution">
    <text evidence="5">The sequence shown here is derived from an EMBL/GenBank/DDBJ whole genome shotgun (WGS) entry which is preliminary data.</text>
</comment>
<dbReference type="SUPFAM" id="SSF53474">
    <property type="entry name" value="alpha/beta-Hydrolases"/>
    <property type="match status" value="1"/>
</dbReference>
<dbReference type="GO" id="GO:0008236">
    <property type="term" value="F:serine-type peptidase activity"/>
    <property type="evidence" value="ECO:0007669"/>
    <property type="project" value="InterPro"/>
</dbReference>
<name>A0A3A9K7D6_9BACI</name>
<protein>
    <submittedName>
        <fullName evidence="5">Peptidase</fullName>
    </submittedName>
</protein>
<feature type="signal peptide" evidence="2">
    <location>
        <begin position="1"/>
        <end position="19"/>
    </location>
</feature>
<dbReference type="Pfam" id="PF18435">
    <property type="entry name" value="EstA_Ig_like"/>
    <property type="match status" value="1"/>
</dbReference>
<sequence length="430" mass="48026">MPFLLVVAFMFSFSLSVTASGVSEKTPTYRTVIEIEDWGAVVTKVIVDLGKPIPAGSVTEDTFKVHVSRSDERMDNPLIEEGYRNVTEAYVADKDGNPIDKGRNKYAVLELEIAPTDSLGSALNYYNRFNDWVDYEYTITQKEDIVVNPGKKGTLQKLVIDKFTGETRELVDDFSTGEATYGDITLPYADFTPAKDKKKNPLIIWLHGGGEGGTDPTIPLSANKAAAFASDSVQDIYGGAYVLAPQSNTRWMDGETYYKDGTSIYEEAVFSLIQDHVANNPDIDPNRIYIGGASNGGYLTMLMIRDYPEYFAAAFPVCEGLFDYLITDQDIQHMIQTPTWFVHAKNDPTLPPQDYSLLTYDRMIEAGADNVHFSLFDDVRDTSGLYTNDDGTPYQYNGHWSWIYLYNNEATATVDGVEATIMEWMASKSK</sequence>
<feature type="domain" description="Esterase Ig-like N-terminal" evidence="4">
    <location>
        <begin position="29"/>
        <end position="151"/>
    </location>
</feature>
<evidence type="ECO:0000259" key="3">
    <source>
        <dbReference type="Pfam" id="PF00326"/>
    </source>
</evidence>
<reference evidence="5 6" key="1">
    <citation type="submission" date="2017-10" db="EMBL/GenBank/DDBJ databases">
        <title>Bacillus sp. nov., a halophilic bacterium isolated from a Keqin Lake.</title>
        <authorList>
            <person name="Wang H."/>
        </authorList>
    </citation>
    <scope>NUCLEOTIDE SEQUENCE [LARGE SCALE GENOMIC DNA]</scope>
    <source>
        <strain evidence="5 6">KCTC 13187</strain>
    </source>
</reference>
<evidence type="ECO:0000256" key="1">
    <source>
        <dbReference type="ARBA" id="ARBA00022729"/>
    </source>
</evidence>
<keyword evidence="6" id="KW-1185">Reference proteome</keyword>
<feature type="chain" id="PRO_5038473266" evidence="2">
    <location>
        <begin position="20"/>
        <end position="430"/>
    </location>
</feature>
<dbReference type="Proteomes" id="UP000281498">
    <property type="component" value="Unassembled WGS sequence"/>
</dbReference>
<dbReference type="Pfam" id="PF00326">
    <property type="entry name" value="Peptidase_S9"/>
    <property type="match status" value="1"/>
</dbReference>
<gene>
    <name evidence="5" type="ORF">CR203_06215</name>
</gene>
<accession>A0A3A9K7D6</accession>
<dbReference type="GO" id="GO:0006508">
    <property type="term" value="P:proteolysis"/>
    <property type="evidence" value="ECO:0007669"/>
    <property type="project" value="InterPro"/>
</dbReference>
<dbReference type="PANTHER" id="PTHR43037:SF1">
    <property type="entry name" value="BLL1128 PROTEIN"/>
    <property type="match status" value="1"/>
</dbReference>
<dbReference type="InterPro" id="IPR001375">
    <property type="entry name" value="Peptidase_S9_cat"/>
</dbReference>
<dbReference type="InterPro" id="IPR041172">
    <property type="entry name" value="EstA_Ig-like_N"/>
</dbReference>
<dbReference type="InterPro" id="IPR050955">
    <property type="entry name" value="Plant_Biomass_Hydrol_Est"/>
</dbReference>
<dbReference type="Gene3D" id="2.60.40.2180">
    <property type="match status" value="1"/>
</dbReference>
<organism evidence="5 6">
    <name type="scientific">Salipaludibacillus neizhouensis</name>
    <dbReference type="NCBI Taxonomy" id="885475"/>
    <lineage>
        <taxon>Bacteria</taxon>
        <taxon>Bacillati</taxon>
        <taxon>Bacillota</taxon>
        <taxon>Bacilli</taxon>
        <taxon>Bacillales</taxon>
        <taxon>Bacillaceae</taxon>
    </lineage>
</organism>
<dbReference type="RefSeq" id="WP_110938837.1">
    <property type="nucleotide sequence ID" value="NZ_KZ614147.1"/>
</dbReference>
<evidence type="ECO:0000256" key="2">
    <source>
        <dbReference type="SAM" id="SignalP"/>
    </source>
</evidence>
<dbReference type="OrthoDB" id="9764953at2"/>
<keyword evidence="1 2" id="KW-0732">Signal</keyword>
<dbReference type="Gene3D" id="3.40.50.1820">
    <property type="entry name" value="alpha/beta hydrolase"/>
    <property type="match status" value="1"/>
</dbReference>
<feature type="domain" description="Peptidase S9 prolyl oligopeptidase catalytic" evidence="3">
    <location>
        <begin position="275"/>
        <end position="337"/>
    </location>
</feature>
<dbReference type="InterPro" id="IPR029058">
    <property type="entry name" value="AB_hydrolase_fold"/>
</dbReference>
<dbReference type="PANTHER" id="PTHR43037">
    <property type="entry name" value="UNNAMED PRODUCT-RELATED"/>
    <property type="match status" value="1"/>
</dbReference>
<evidence type="ECO:0000259" key="4">
    <source>
        <dbReference type="Pfam" id="PF18435"/>
    </source>
</evidence>
<evidence type="ECO:0000313" key="6">
    <source>
        <dbReference type="Proteomes" id="UP000281498"/>
    </source>
</evidence>
<proteinExistence type="predicted"/>
<dbReference type="EMBL" id="PDOE01000002">
    <property type="protein sequence ID" value="RKL68457.1"/>
    <property type="molecule type" value="Genomic_DNA"/>
</dbReference>
<evidence type="ECO:0000313" key="5">
    <source>
        <dbReference type="EMBL" id="RKL68457.1"/>
    </source>
</evidence>
<dbReference type="AlphaFoldDB" id="A0A3A9K7D6"/>